<dbReference type="InterPro" id="IPR006746">
    <property type="entry name" value="26S_Psome_Rpn12"/>
</dbReference>
<dbReference type="PROSITE" id="PS50250">
    <property type="entry name" value="PCI"/>
    <property type="match status" value="1"/>
</dbReference>
<accession>A0A168A2L9</accession>
<comment type="similarity">
    <text evidence="1">Belongs to the proteasome subunit S14 family.</text>
</comment>
<dbReference type="InterPro" id="IPR033464">
    <property type="entry name" value="CSN8_PSD8_EIF3K"/>
</dbReference>
<keyword evidence="5" id="KW-1185">Reference proteome</keyword>
<dbReference type="PANTHER" id="PTHR12387:SF0">
    <property type="entry name" value="26S PROTEASOME NON-ATPASE REGULATORY SUBUNIT 8"/>
    <property type="match status" value="1"/>
</dbReference>
<dbReference type="FunFam" id="1.25.40.990:FF:000001">
    <property type="entry name" value="26S proteasome non-ATPase regulatory subunit"/>
    <property type="match status" value="1"/>
</dbReference>
<dbReference type="STRING" id="1081109.A0A168A2L9"/>
<dbReference type="OrthoDB" id="8775810at2759"/>
<comment type="caution">
    <text evidence="4">The sequence shown here is derived from an EMBL/GenBank/DDBJ whole genome shotgun (WGS) entry which is preliminary data.</text>
</comment>
<dbReference type="Gene3D" id="1.25.40.990">
    <property type="match status" value="1"/>
</dbReference>
<evidence type="ECO:0000259" key="3">
    <source>
        <dbReference type="PROSITE" id="PS50250"/>
    </source>
</evidence>
<proteinExistence type="inferred from homology"/>
<dbReference type="GO" id="GO:0043161">
    <property type="term" value="P:proteasome-mediated ubiquitin-dependent protein catabolic process"/>
    <property type="evidence" value="ECO:0007669"/>
    <property type="project" value="EnsemblFungi"/>
</dbReference>
<evidence type="ECO:0000313" key="5">
    <source>
        <dbReference type="Proteomes" id="UP000078544"/>
    </source>
</evidence>
<evidence type="ECO:0000256" key="2">
    <source>
        <dbReference type="ARBA" id="ARBA00022942"/>
    </source>
</evidence>
<feature type="domain" description="PCI" evidence="3">
    <location>
        <begin position="74"/>
        <end position="254"/>
    </location>
</feature>
<evidence type="ECO:0000313" key="4">
    <source>
        <dbReference type="EMBL" id="KZZ93387.1"/>
    </source>
</evidence>
<dbReference type="GO" id="GO:0034515">
    <property type="term" value="C:proteasome storage granule"/>
    <property type="evidence" value="ECO:0007669"/>
    <property type="project" value="EnsemblFungi"/>
</dbReference>
<dbReference type="EMBL" id="AZGY01000013">
    <property type="protein sequence ID" value="KZZ93387.1"/>
    <property type="molecule type" value="Genomic_DNA"/>
</dbReference>
<name>A0A168A2L9_9HYPO</name>
<dbReference type="GO" id="GO:0000785">
    <property type="term" value="C:chromatin"/>
    <property type="evidence" value="ECO:0007669"/>
    <property type="project" value="EnsemblFungi"/>
</dbReference>
<dbReference type="PANTHER" id="PTHR12387">
    <property type="entry name" value="26S PROTEASOME NON-ATPASE REGULATORY SUBUNIT 8"/>
    <property type="match status" value="1"/>
</dbReference>
<evidence type="ECO:0000256" key="1">
    <source>
        <dbReference type="ARBA" id="ARBA00009627"/>
    </source>
</evidence>
<dbReference type="Pfam" id="PF10075">
    <property type="entry name" value="CSN8_PSD8_EIF3K"/>
    <property type="match status" value="1"/>
</dbReference>
<dbReference type="GO" id="GO:0008541">
    <property type="term" value="C:proteasome regulatory particle, lid subcomplex"/>
    <property type="evidence" value="ECO:0007669"/>
    <property type="project" value="EnsemblFungi"/>
</dbReference>
<dbReference type="AlphaFoldDB" id="A0A168A2L9"/>
<dbReference type="GO" id="GO:0005829">
    <property type="term" value="C:cytosol"/>
    <property type="evidence" value="ECO:0007669"/>
    <property type="project" value="TreeGrafter"/>
</dbReference>
<keyword evidence="2 4" id="KW-0647">Proteasome</keyword>
<gene>
    <name evidence="4" type="ORF">AAL_05772</name>
</gene>
<dbReference type="InterPro" id="IPR000717">
    <property type="entry name" value="PCI_dom"/>
</dbReference>
<sequence>MGDRNVSQILAQLKHSPSMSYLEAKSLLSRAKLALLSLNALTPTQTSSPQLLALARETYEQGALFAIRARNPEAFTRYVQQLQPFYELPSSTLTPNLSERNKVTGLSLLLLLTEGRYAEFHTELEGLANRDGGGSAGDVEGDRYLGYPIRLERWLMEGSYDRVWKAMKSSEVPCDEYGVFSEILKNQIRSEIASSSERAYPNLPISSSKSLLFLDSEGEVIQFAKHRGWAVKDGLIYFPYAMDANEDQNQSKDVSQIIIENTLGYARELETIV</sequence>
<dbReference type="GO" id="GO:0034399">
    <property type="term" value="C:nuclear periphery"/>
    <property type="evidence" value="ECO:0007669"/>
    <property type="project" value="EnsemblFungi"/>
</dbReference>
<dbReference type="Proteomes" id="UP000078544">
    <property type="component" value="Unassembled WGS sequence"/>
</dbReference>
<reference evidence="4 5" key="1">
    <citation type="journal article" date="2016" name="Genome Biol. Evol.">
        <title>Divergent and convergent evolution of fungal pathogenicity.</title>
        <authorList>
            <person name="Shang Y."/>
            <person name="Xiao G."/>
            <person name="Zheng P."/>
            <person name="Cen K."/>
            <person name="Zhan S."/>
            <person name="Wang C."/>
        </authorList>
    </citation>
    <scope>NUCLEOTIDE SEQUENCE [LARGE SCALE GENOMIC DNA]</scope>
    <source>
        <strain evidence="4 5">RCEF 2490</strain>
    </source>
</reference>
<organism evidence="4 5">
    <name type="scientific">Moelleriella libera RCEF 2490</name>
    <dbReference type="NCBI Taxonomy" id="1081109"/>
    <lineage>
        <taxon>Eukaryota</taxon>
        <taxon>Fungi</taxon>
        <taxon>Dikarya</taxon>
        <taxon>Ascomycota</taxon>
        <taxon>Pezizomycotina</taxon>
        <taxon>Sordariomycetes</taxon>
        <taxon>Hypocreomycetidae</taxon>
        <taxon>Hypocreales</taxon>
        <taxon>Clavicipitaceae</taxon>
        <taxon>Moelleriella</taxon>
    </lineage>
</organism>
<protein>
    <submittedName>
        <fullName evidence="4">26S proteasome non-ATPase regulatory subunit 8</fullName>
    </submittedName>
</protein>